<dbReference type="PANTHER" id="PTHR31902:SF22">
    <property type="entry name" value="SLL1203 PROTEIN"/>
    <property type="match status" value="1"/>
</dbReference>
<name>A0A1M5R3H5_9ACTN</name>
<dbReference type="PANTHER" id="PTHR31902">
    <property type="entry name" value="ACTIN PATCHES DISTAL PROTEIN 1"/>
    <property type="match status" value="1"/>
</dbReference>
<evidence type="ECO:0008006" key="3">
    <source>
        <dbReference type="Google" id="ProtNLM"/>
    </source>
</evidence>
<dbReference type="AlphaFoldDB" id="A0A1M5R3H5"/>
<reference evidence="1 2" key="1">
    <citation type="submission" date="2016-11" db="EMBL/GenBank/DDBJ databases">
        <authorList>
            <person name="Jaros S."/>
            <person name="Januszkiewicz K."/>
            <person name="Wedrychowicz H."/>
        </authorList>
    </citation>
    <scope>NUCLEOTIDE SEQUENCE [LARGE SCALE GENOMIC DNA]</scope>
    <source>
        <strain evidence="1 2">DSM 45627</strain>
    </source>
</reference>
<sequence>MNPRDHHPPRPRETPDRCALRSQLRDDPMIGTAFPAARLLLVEQPGPWGRQGLADSHFDRSVAAQLQARLGRSGVRVQAIRRPGRTPVGTVRRWAVVDTRDEHESLWWGSYVHDAELLELDPDDPAGAGGVADDDPVYLVCAHSRHDACCALRGRPVAAAFEALRPGRVWESSHLGGDRFAANVLVLPLGLQYGRVLPFAAAEFVAAAEAGEVIGALLRGRIGLPPAGQTALAHAHEELALRRRRDLQVIHVPAPVDGVAVVRLRSPRGDVDVTVRVEVVEATGLTCSNPRPSSFAGYRPVAIDPVPGRPAELVERDS</sequence>
<dbReference type="OrthoDB" id="3399139at2"/>
<organism evidence="1 2">
    <name type="scientific">Jatrophihabitans endophyticus</name>
    <dbReference type="NCBI Taxonomy" id="1206085"/>
    <lineage>
        <taxon>Bacteria</taxon>
        <taxon>Bacillati</taxon>
        <taxon>Actinomycetota</taxon>
        <taxon>Actinomycetes</taxon>
        <taxon>Jatrophihabitantales</taxon>
        <taxon>Jatrophihabitantaceae</taxon>
        <taxon>Jatrophihabitans</taxon>
    </lineage>
</organism>
<evidence type="ECO:0000313" key="1">
    <source>
        <dbReference type="EMBL" id="SHH20934.1"/>
    </source>
</evidence>
<protein>
    <recommendedName>
        <fullName evidence="3">Sucrase/ferredoxin-like</fullName>
    </recommendedName>
</protein>
<evidence type="ECO:0000313" key="2">
    <source>
        <dbReference type="Proteomes" id="UP000186132"/>
    </source>
</evidence>
<accession>A0A1M5R3H5</accession>
<dbReference type="STRING" id="1206085.SAMN05443575_3434"/>
<dbReference type="RefSeq" id="WP_073391646.1">
    <property type="nucleotide sequence ID" value="NZ_FQVU01000005.1"/>
</dbReference>
<proteinExistence type="predicted"/>
<dbReference type="InterPro" id="IPR009737">
    <property type="entry name" value="Aim32/Apd1-like"/>
</dbReference>
<dbReference type="Proteomes" id="UP000186132">
    <property type="component" value="Unassembled WGS sequence"/>
</dbReference>
<dbReference type="Pfam" id="PF06999">
    <property type="entry name" value="Suc_Fer-like"/>
    <property type="match status" value="1"/>
</dbReference>
<dbReference type="InterPro" id="IPR036249">
    <property type="entry name" value="Thioredoxin-like_sf"/>
</dbReference>
<dbReference type="EMBL" id="FQVU01000005">
    <property type="protein sequence ID" value="SHH20934.1"/>
    <property type="molecule type" value="Genomic_DNA"/>
</dbReference>
<gene>
    <name evidence="1" type="ORF">SAMN05443575_3434</name>
</gene>
<dbReference type="SUPFAM" id="SSF52833">
    <property type="entry name" value="Thioredoxin-like"/>
    <property type="match status" value="1"/>
</dbReference>
<keyword evidence="2" id="KW-1185">Reference proteome</keyword>